<name>A0A6I2MJP0_9FLAO</name>
<gene>
    <name evidence="3" type="primary">yaiO</name>
    <name evidence="3" type="ORF">GJ691_07355</name>
</gene>
<dbReference type="InterPro" id="IPR011990">
    <property type="entry name" value="TPR-like_helical_dom_sf"/>
</dbReference>
<keyword evidence="4" id="KW-1185">Reference proteome</keyword>
<feature type="repeat" description="TPR" evidence="1">
    <location>
        <begin position="64"/>
        <end position="97"/>
    </location>
</feature>
<sequence length="412" mass="47259">MKIKRTYLILLGCFFGFLGLAQEREYKGNPDESLLTARELAFNGKHAIAQDTLNLVLTKYPNYNDVRNLLASTYSWDGDYDEARKQFNKITSIDKKNKETWIAAIKNEIYAKEYYIALGLANKAIRYIKDDDQLTALRTEILKHTPGSIETFSEKPDENTGKSILEEKVYKNSIAISNSYDVFDKAYDPMIYSSLEYKRATKIGSIIPRINFSNRFQTNGIQYELDAYPKFSKKIYAYTNYAFSDAPTFPNHRVGAELYANLPKSMEISAGVRYLDFKTTQTNIITGSLGMYRGNYYISARPYISLNKDRPVGVSGTILGRKYLKDGENYFGIMAGYGYSADLRQLRDGDELLAETILYVESQQLNLEYQFSGKKQPHLYKANLGLTRQELAYDSGNFYWAVSVGFTYYMKF</sequence>
<accession>A0A6I2MJP0</accession>
<dbReference type="SUPFAM" id="SSF48452">
    <property type="entry name" value="TPR-like"/>
    <property type="match status" value="1"/>
</dbReference>
<organism evidence="3 4">
    <name type="scientific">Maribacter luteus</name>
    <dbReference type="NCBI Taxonomy" id="2594478"/>
    <lineage>
        <taxon>Bacteria</taxon>
        <taxon>Pseudomonadati</taxon>
        <taxon>Bacteroidota</taxon>
        <taxon>Flavobacteriia</taxon>
        <taxon>Flavobacteriales</taxon>
        <taxon>Flavobacteriaceae</taxon>
        <taxon>Maribacter</taxon>
    </lineage>
</organism>
<protein>
    <submittedName>
        <fullName evidence="3">YaiO family outer membrane beta-barrel protein</fullName>
    </submittedName>
</protein>
<proteinExistence type="predicted"/>
<dbReference type="InterPro" id="IPR030887">
    <property type="entry name" value="Beta-barrel_YaiO"/>
</dbReference>
<dbReference type="RefSeq" id="WP_154365368.1">
    <property type="nucleotide sequence ID" value="NZ_WKJH01000004.1"/>
</dbReference>
<dbReference type="Proteomes" id="UP000443153">
    <property type="component" value="Unassembled WGS sequence"/>
</dbReference>
<dbReference type="PROSITE" id="PS50005">
    <property type="entry name" value="TPR"/>
    <property type="match status" value="1"/>
</dbReference>
<reference evidence="3 4" key="1">
    <citation type="submission" date="2019-11" db="EMBL/GenBank/DDBJ databases">
        <title>Maribacter lutea sp. nov., a marine bacterium isolated from intertidal sand.</title>
        <authorList>
            <person name="Liu A."/>
        </authorList>
    </citation>
    <scope>NUCLEOTIDE SEQUENCE [LARGE SCALE GENOMIC DNA]</scope>
    <source>
        <strain evidence="3 4">RZ05</strain>
    </source>
</reference>
<feature type="domain" description="YaiO beta-barrel" evidence="2">
    <location>
        <begin position="171"/>
        <end position="342"/>
    </location>
</feature>
<dbReference type="EMBL" id="WKJH01000004">
    <property type="protein sequence ID" value="MRX63983.1"/>
    <property type="molecule type" value="Genomic_DNA"/>
</dbReference>
<dbReference type="InterPro" id="IPR019734">
    <property type="entry name" value="TPR_rpt"/>
</dbReference>
<evidence type="ECO:0000313" key="3">
    <source>
        <dbReference type="EMBL" id="MRX63983.1"/>
    </source>
</evidence>
<dbReference type="NCBIfam" id="TIGR04390">
    <property type="entry name" value="OMP_YaiO_dom"/>
    <property type="match status" value="1"/>
</dbReference>
<evidence type="ECO:0000256" key="1">
    <source>
        <dbReference type="PROSITE-ProRule" id="PRU00339"/>
    </source>
</evidence>
<keyword evidence="1" id="KW-0802">TPR repeat</keyword>
<dbReference type="Pfam" id="PF19413">
    <property type="entry name" value="YaiO"/>
    <property type="match status" value="1"/>
</dbReference>
<dbReference type="AlphaFoldDB" id="A0A6I2MJP0"/>
<dbReference type="OrthoDB" id="742239at2"/>
<dbReference type="Gene3D" id="1.25.40.10">
    <property type="entry name" value="Tetratricopeptide repeat domain"/>
    <property type="match status" value="1"/>
</dbReference>
<evidence type="ECO:0000313" key="4">
    <source>
        <dbReference type="Proteomes" id="UP000443153"/>
    </source>
</evidence>
<comment type="caution">
    <text evidence="3">The sequence shown here is derived from an EMBL/GenBank/DDBJ whole genome shotgun (WGS) entry which is preliminary data.</text>
</comment>
<evidence type="ECO:0000259" key="2">
    <source>
        <dbReference type="Pfam" id="PF19413"/>
    </source>
</evidence>